<feature type="transmembrane region" description="Helical" evidence="2">
    <location>
        <begin position="20"/>
        <end position="39"/>
    </location>
</feature>
<keyword evidence="2" id="KW-1133">Transmembrane helix</keyword>
<sequence length="528" mass="59908">MKSSGALQVLEFACGQRRCLRLYISIAGSGELALFPLMISAVSKTSPKRFRALLVEQHIKPLHSRSSRLVVAFYLRRLPLFLKLYIKFEMAFLYPDDKRTLLKRPSDGDIGGDLRNREKYLERSDEMHMLRDRYPDYDPTTAQKLKETQSAIDEWLVTSEKLRQTANIWEAKDIVDKLLKSINNLGYVISKVLKERKEFDMHKRINRTVDSSQSQSNTVKPDPLFDFGVLLKKLEQLRKVVEEAGIQSFRKGHCDVEDIMKELNEVMSVIPNVAPSQGILTCLDSSAMDVPAHKHDRTSPDDELEKHPSRPDAINSKPKRGKAEVDKLECAAISLLTMPATEEPENEHAVTTWECAAMSLLTMQPPELILDDVTKSNIWKLAARYMLEIQPSHESEGTLPGIGFITIQIEQRGLNGIKVVPLQQMERLLSGIPDAQTVAVFILTHLPDEHHALLSCTTIFAVENTPIWRGHVLFEEWSEEENVAFACEFSRLVHEPSATTFVLQKWHGLLEVLNPIMISISSLCFAQT</sequence>
<dbReference type="Proteomes" id="UP000011064">
    <property type="component" value="Unassembled WGS sequence"/>
</dbReference>
<reference evidence="4" key="1">
    <citation type="submission" date="2010-09" db="EMBL/GenBank/DDBJ databases">
        <title>The genome sequence of Geomyces destructans 20631-21.</title>
        <authorList>
            <consortium name="The Broad Institute Genome Sequencing Platform"/>
            <person name="Cuomo C.A."/>
            <person name="Blehert D.S."/>
            <person name="Lorch J.M."/>
            <person name="Young S.K."/>
            <person name="Zeng Q."/>
            <person name="Gargeya S."/>
            <person name="Fitzgerald M."/>
            <person name="Haas B."/>
            <person name="Abouelleil A."/>
            <person name="Alvarado L."/>
            <person name="Arachchi H.M."/>
            <person name="Berlin A."/>
            <person name="Brown A."/>
            <person name="Chapman S.B."/>
            <person name="Chen Z."/>
            <person name="Dunbar C."/>
            <person name="Freedman E."/>
            <person name="Gearin G."/>
            <person name="Gellesch M."/>
            <person name="Goldberg J."/>
            <person name="Griggs A."/>
            <person name="Gujja S."/>
            <person name="Heiman D."/>
            <person name="Howarth C."/>
            <person name="Larson L."/>
            <person name="Lui A."/>
            <person name="MacDonald P.J.P."/>
            <person name="Montmayeur A."/>
            <person name="Murphy C."/>
            <person name="Neiman D."/>
            <person name="Pearson M."/>
            <person name="Priest M."/>
            <person name="Roberts A."/>
            <person name="Saif S."/>
            <person name="Shea T."/>
            <person name="Shenoy N."/>
            <person name="Sisk P."/>
            <person name="Stolte C."/>
            <person name="Sykes S."/>
            <person name="Wortman J."/>
            <person name="Nusbaum C."/>
            <person name="Birren B."/>
        </authorList>
    </citation>
    <scope>NUCLEOTIDE SEQUENCE [LARGE SCALE GENOMIC DNA]</scope>
    <source>
        <strain evidence="4">ATCC MYA-4855 / 20631-21</strain>
    </source>
</reference>
<feature type="compositionally biased region" description="Basic and acidic residues" evidence="1">
    <location>
        <begin position="291"/>
        <end position="310"/>
    </location>
</feature>
<dbReference type="VEuPathDB" id="FungiDB:GMDG_04493"/>
<dbReference type="OrthoDB" id="3439155at2759"/>
<organism evidence="3 4">
    <name type="scientific">Pseudogymnoascus destructans (strain ATCC MYA-4855 / 20631-21)</name>
    <name type="common">Bat white-nose syndrome fungus</name>
    <name type="synonym">Geomyces destructans</name>
    <dbReference type="NCBI Taxonomy" id="658429"/>
    <lineage>
        <taxon>Eukaryota</taxon>
        <taxon>Fungi</taxon>
        <taxon>Dikarya</taxon>
        <taxon>Ascomycota</taxon>
        <taxon>Pezizomycotina</taxon>
        <taxon>Leotiomycetes</taxon>
        <taxon>Thelebolales</taxon>
        <taxon>Thelebolaceae</taxon>
        <taxon>Pseudogymnoascus</taxon>
    </lineage>
</organism>
<keyword evidence="2" id="KW-0812">Transmembrane</keyword>
<evidence type="ECO:0000313" key="3">
    <source>
        <dbReference type="EMBL" id="ELR10093.1"/>
    </source>
</evidence>
<keyword evidence="2" id="KW-0472">Membrane</keyword>
<evidence type="ECO:0000256" key="1">
    <source>
        <dbReference type="SAM" id="MobiDB-lite"/>
    </source>
</evidence>
<dbReference type="HOGENOM" id="CLU_033566_0_0_1"/>
<dbReference type="AlphaFoldDB" id="L8GBT9"/>
<gene>
    <name evidence="3" type="ORF">GMDG_04493</name>
</gene>
<dbReference type="EMBL" id="GL573250">
    <property type="protein sequence ID" value="ELR10093.1"/>
    <property type="molecule type" value="Genomic_DNA"/>
</dbReference>
<protein>
    <submittedName>
        <fullName evidence="3">Uncharacterized protein</fullName>
    </submittedName>
</protein>
<evidence type="ECO:0000256" key="2">
    <source>
        <dbReference type="SAM" id="Phobius"/>
    </source>
</evidence>
<evidence type="ECO:0000313" key="4">
    <source>
        <dbReference type="Proteomes" id="UP000011064"/>
    </source>
</evidence>
<proteinExistence type="predicted"/>
<dbReference type="InParanoid" id="L8GBT9"/>
<keyword evidence="4" id="KW-1185">Reference proteome</keyword>
<accession>L8GBT9</accession>
<name>L8GBT9_PSED2</name>
<feature type="region of interest" description="Disordered" evidence="1">
    <location>
        <begin position="290"/>
        <end position="322"/>
    </location>
</feature>